<feature type="domain" description="Bromo" evidence="5">
    <location>
        <begin position="423"/>
        <end position="501"/>
    </location>
</feature>
<feature type="region of interest" description="Disordered" evidence="4">
    <location>
        <begin position="354"/>
        <end position="395"/>
    </location>
</feature>
<protein>
    <recommendedName>
        <fullName evidence="5">Bromo domain-containing protein</fullName>
    </recommendedName>
</protein>
<dbReference type="AlphaFoldDB" id="A0A7S0KVA7"/>
<keyword evidence="3" id="KW-0175">Coiled coil</keyword>
<evidence type="ECO:0000256" key="1">
    <source>
        <dbReference type="ARBA" id="ARBA00023117"/>
    </source>
</evidence>
<proteinExistence type="predicted"/>
<dbReference type="Pfam" id="PF17942">
    <property type="entry name" value="Morc6_S5"/>
    <property type="match status" value="1"/>
</dbReference>
<dbReference type="PROSITE" id="PS50014">
    <property type="entry name" value="BROMODOMAIN_2"/>
    <property type="match status" value="1"/>
</dbReference>
<reference evidence="6" key="1">
    <citation type="submission" date="2021-01" db="EMBL/GenBank/DDBJ databases">
        <authorList>
            <person name="Corre E."/>
            <person name="Pelletier E."/>
            <person name="Niang G."/>
            <person name="Scheremetjew M."/>
            <person name="Finn R."/>
            <person name="Kale V."/>
            <person name="Holt S."/>
            <person name="Cochrane G."/>
            <person name="Meng A."/>
            <person name="Brown T."/>
            <person name="Cohen L."/>
        </authorList>
    </citation>
    <scope>NUCLEOTIDE SEQUENCE</scope>
    <source>
        <strain evidence="6">CCMP494</strain>
    </source>
</reference>
<dbReference type="SMART" id="SM00297">
    <property type="entry name" value="BROMO"/>
    <property type="match status" value="1"/>
</dbReference>
<dbReference type="InterPro" id="IPR001487">
    <property type="entry name" value="Bromodomain"/>
</dbReference>
<feature type="coiled-coil region" evidence="3">
    <location>
        <begin position="615"/>
        <end position="642"/>
    </location>
</feature>
<dbReference type="SUPFAM" id="SSF47370">
    <property type="entry name" value="Bromodomain"/>
    <property type="match status" value="1"/>
</dbReference>
<dbReference type="InterPro" id="IPR041006">
    <property type="entry name" value="Morc_S5"/>
</dbReference>
<dbReference type="Pfam" id="PF00439">
    <property type="entry name" value="Bromodomain"/>
    <property type="match status" value="1"/>
</dbReference>
<feature type="compositionally biased region" description="Basic residues" evidence="4">
    <location>
        <begin position="354"/>
        <end position="379"/>
    </location>
</feature>
<keyword evidence="1 2" id="KW-0103">Bromodomain</keyword>
<dbReference type="Pfam" id="PF13589">
    <property type="entry name" value="HATPase_c_3"/>
    <property type="match status" value="1"/>
</dbReference>
<dbReference type="InterPro" id="IPR045261">
    <property type="entry name" value="MORC_ATPase"/>
</dbReference>
<dbReference type="GO" id="GO:0016887">
    <property type="term" value="F:ATP hydrolysis activity"/>
    <property type="evidence" value="ECO:0007669"/>
    <property type="project" value="InterPro"/>
</dbReference>
<dbReference type="EMBL" id="HBEV01014423">
    <property type="protein sequence ID" value="CAD8593827.1"/>
    <property type="molecule type" value="Transcribed_RNA"/>
</dbReference>
<dbReference type="Gene3D" id="1.20.920.10">
    <property type="entry name" value="Bromodomain-like"/>
    <property type="match status" value="1"/>
</dbReference>
<sequence length="700" mass="80751">MNRDSLHCMISFGFSSKEHAEGNVGRFGIGFKSGSMRLANDALILTRRKGEASAALLSTTFLRDIDADDILIPMFTWNVETVHGQKSYVSREPLDISVWEENMGIIERYTFLKTESELLDELEKIKTSTGTRIVLFNLKRSPELDFDHDPLDIRIKADGMISEEGTRSSSRRPIYQQYRAGQQMTLDVPEDYSFRSYMEILYLRPTVTFILRGEMVVPRCPIKRLQVEYYRFDPYTPKGIPDERTFPIVIHVGYQDPPGRTKHCGFHMYNKNRLIRMYQRFGAQLQVNTMMKDLLGVVEADCLEPTHNKQTFNTTDIAYSKCQKYIEKCMNDYYFGVQNVRLAGIGTGMKRALPARRKTQNGAKKHEKMKLANKRRKQTALRDGDEEESRHGRGFDVDTHRIVSSSTPNKSPDPFPKILRKLMNNRLSWPFNEPVDAEYWGVQDYYEVIKTPMDFGTIATKYDVGDYNTENSGHGALKFVSDVRQVFYNAWTYNQPGHQVYQYAQILARIFETELSKLVGIDDKWGLLSGSTMGMTLGNQEKVDKENADMNSVKIAEEKRFADGSLNKNEDMRRDEIKTGQDDVRSQEYILNRDAIKIMAETCAARAVAEANEVRDNALAKLQEERVAREAFEAELEAQTRALFQTARHEEQARYHRYEVERETLMTCLSDSNNMKKLLQDRIKTLEAEIVMLKNTSRSH</sequence>
<feature type="compositionally biased region" description="Basic and acidic residues" evidence="4">
    <location>
        <begin position="380"/>
        <end position="395"/>
    </location>
</feature>
<evidence type="ECO:0000256" key="2">
    <source>
        <dbReference type="PROSITE-ProRule" id="PRU00035"/>
    </source>
</evidence>
<accession>A0A7S0KVA7</accession>
<name>A0A7S0KVA7_MICPS</name>
<organism evidence="6">
    <name type="scientific">Micromonas pusilla</name>
    <name type="common">Picoplanktonic green alga</name>
    <name type="synonym">Chromulina pusilla</name>
    <dbReference type="NCBI Taxonomy" id="38833"/>
    <lineage>
        <taxon>Eukaryota</taxon>
        <taxon>Viridiplantae</taxon>
        <taxon>Chlorophyta</taxon>
        <taxon>Mamiellophyceae</taxon>
        <taxon>Mamiellales</taxon>
        <taxon>Mamiellaceae</taxon>
        <taxon>Micromonas</taxon>
    </lineage>
</organism>
<dbReference type="PANTHER" id="PTHR23336">
    <property type="entry name" value="ZINC FINGER CW-TYPE COILED-COIL DOMAIN PROTEIN 3"/>
    <property type="match status" value="1"/>
</dbReference>
<feature type="coiled-coil region" evidence="3">
    <location>
        <begin position="669"/>
        <end position="696"/>
    </location>
</feature>
<evidence type="ECO:0000256" key="3">
    <source>
        <dbReference type="SAM" id="Coils"/>
    </source>
</evidence>
<dbReference type="PANTHER" id="PTHR23336:SF76">
    <property type="entry name" value="MORC S5 DOMAIN-CONTAINING PROTEIN"/>
    <property type="match status" value="1"/>
</dbReference>
<gene>
    <name evidence="6" type="ORF">MSP1404_LOCUS11231</name>
</gene>
<evidence type="ECO:0000256" key="4">
    <source>
        <dbReference type="SAM" id="MobiDB-lite"/>
    </source>
</evidence>
<evidence type="ECO:0000313" key="6">
    <source>
        <dbReference type="EMBL" id="CAD8593827.1"/>
    </source>
</evidence>
<dbReference type="GO" id="GO:0005634">
    <property type="term" value="C:nucleus"/>
    <property type="evidence" value="ECO:0007669"/>
    <property type="project" value="TreeGrafter"/>
</dbReference>
<dbReference type="PRINTS" id="PR00503">
    <property type="entry name" value="BROMODOMAIN"/>
</dbReference>
<evidence type="ECO:0000259" key="5">
    <source>
        <dbReference type="PROSITE" id="PS50014"/>
    </source>
</evidence>
<dbReference type="InterPro" id="IPR036427">
    <property type="entry name" value="Bromodomain-like_sf"/>
</dbReference>